<gene>
    <name evidence="1" type="ORF">NSU_4419</name>
</gene>
<dbReference type="PATRIC" id="fig|1088721.3.peg.4354"/>
<comment type="caution">
    <text evidence="1">The sequence shown here is derived from an EMBL/GenBank/DDBJ whole genome shotgun (WGS) entry which is preliminary data.</text>
</comment>
<proteinExistence type="predicted"/>
<sequence length="55" mass="6313">MEGRVGERAHSSVAKWYLSEVFDLSLVDEVRRAAFRIFETLDELIDLDELAAIET</sequence>
<evidence type="ECO:0000313" key="1">
    <source>
        <dbReference type="EMBL" id="EHJ58684.1"/>
    </source>
</evidence>
<name>G6EJ98_9SPHN</name>
<dbReference type="AlphaFoldDB" id="G6EJ98"/>
<evidence type="ECO:0000313" key="2">
    <source>
        <dbReference type="Proteomes" id="UP000004030"/>
    </source>
</evidence>
<protein>
    <submittedName>
        <fullName evidence="1">Uncharacterized protein</fullName>
    </submittedName>
</protein>
<organism evidence="1 2">
    <name type="scientific">Novosphingobium pentaromativorans US6-1</name>
    <dbReference type="NCBI Taxonomy" id="1088721"/>
    <lineage>
        <taxon>Bacteria</taxon>
        <taxon>Pseudomonadati</taxon>
        <taxon>Pseudomonadota</taxon>
        <taxon>Alphaproteobacteria</taxon>
        <taxon>Sphingomonadales</taxon>
        <taxon>Sphingomonadaceae</taxon>
        <taxon>Novosphingobium</taxon>
    </lineage>
</organism>
<reference evidence="1 2" key="1">
    <citation type="journal article" date="2012" name="J. Bacteriol.">
        <title>Genome sequence of benzo(a)pyrene-degrading bacterium Novosphingobium pentaromativorans US6-1.</title>
        <authorList>
            <person name="Luo Y.R."/>
            <person name="Kang S.G."/>
            <person name="Kim S.J."/>
            <person name="Kim M.R."/>
            <person name="Li N."/>
            <person name="Lee J.H."/>
            <person name="Kwon K.K."/>
        </authorList>
    </citation>
    <scope>NUCLEOTIDE SEQUENCE [LARGE SCALE GENOMIC DNA]</scope>
    <source>
        <strain evidence="1 2">US6-1</strain>
    </source>
</reference>
<dbReference type="EMBL" id="AGFM01000066">
    <property type="protein sequence ID" value="EHJ58684.1"/>
    <property type="molecule type" value="Genomic_DNA"/>
</dbReference>
<keyword evidence="2" id="KW-1185">Reference proteome</keyword>
<dbReference type="Proteomes" id="UP000004030">
    <property type="component" value="Unassembled WGS sequence"/>
</dbReference>
<accession>G6EJ98</accession>